<dbReference type="Proteomes" id="UP000440732">
    <property type="component" value="Unassembled WGS sequence"/>
</dbReference>
<organism evidence="2 4">
    <name type="scientific">Phytophthora fragariae</name>
    <dbReference type="NCBI Taxonomy" id="53985"/>
    <lineage>
        <taxon>Eukaryota</taxon>
        <taxon>Sar</taxon>
        <taxon>Stramenopiles</taxon>
        <taxon>Oomycota</taxon>
        <taxon>Peronosporomycetes</taxon>
        <taxon>Peronosporales</taxon>
        <taxon>Peronosporaceae</taxon>
        <taxon>Phytophthora</taxon>
    </lineage>
</organism>
<evidence type="ECO:0000313" key="5">
    <source>
        <dbReference type="Proteomes" id="UP000476176"/>
    </source>
</evidence>
<dbReference type="EMBL" id="QXFX01004602">
    <property type="protein sequence ID" value="KAE9063436.1"/>
    <property type="molecule type" value="Genomic_DNA"/>
</dbReference>
<reference evidence="2 4" key="1">
    <citation type="submission" date="2018-08" db="EMBL/GenBank/DDBJ databases">
        <title>Genomic investigation of the strawberry pathogen Phytophthora fragariae indicates pathogenicity is determined by transcriptional variation in three key races.</title>
        <authorList>
            <person name="Adams T.M."/>
            <person name="Armitage A.D."/>
            <person name="Sobczyk M.K."/>
            <person name="Bates H.J."/>
            <person name="Dunwell J.M."/>
            <person name="Nellist C.F."/>
            <person name="Harrison R.J."/>
        </authorList>
    </citation>
    <scope>NUCLEOTIDE SEQUENCE [LARGE SCALE GENOMIC DNA]</scope>
    <source>
        <strain evidence="3 5">BC-23</strain>
        <strain evidence="2 4">NOV-5</strain>
        <strain evidence="1 6">ONT-3</strain>
    </source>
</reference>
<dbReference type="EMBL" id="QXGC01004735">
    <property type="protein sequence ID" value="KAE9167999.1"/>
    <property type="molecule type" value="Genomic_DNA"/>
</dbReference>
<dbReference type="Proteomes" id="UP000476176">
    <property type="component" value="Unassembled WGS sequence"/>
</dbReference>
<feature type="non-terminal residue" evidence="2">
    <location>
        <position position="1"/>
    </location>
</feature>
<name>A0A6A3QB64_9STRA</name>
<gene>
    <name evidence="3" type="ORF">PF004_g28639</name>
    <name evidence="2" type="ORF">PF006_g28866</name>
    <name evidence="1" type="ORF">PF010_g28990</name>
</gene>
<sequence length="71" mass="7989">KCVEIASAESGGGINNTVLHTTKIPEAKLSALLRTRLDRMLRWVTETDTERQMLRVFHAASTGDDSRFRTE</sequence>
<dbReference type="EMBL" id="QXGA01004522">
    <property type="protein sequence ID" value="KAE9072727.1"/>
    <property type="molecule type" value="Genomic_DNA"/>
</dbReference>
<dbReference type="Proteomes" id="UP000488956">
    <property type="component" value="Unassembled WGS sequence"/>
</dbReference>
<accession>A0A6A3QB64</accession>
<dbReference type="AlphaFoldDB" id="A0A6A3QB64"/>
<evidence type="ECO:0000313" key="2">
    <source>
        <dbReference type="EMBL" id="KAE9072727.1"/>
    </source>
</evidence>
<comment type="caution">
    <text evidence="2">The sequence shown here is derived from an EMBL/GenBank/DDBJ whole genome shotgun (WGS) entry which is preliminary data.</text>
</comment>
<proteinExistence type="predicted"/>
<evidence type="ECO:0000313" key="4">
    <source>
        <dbReference type="Proteomes" id="UP000440732"/>
    </source>
</evidence>
<evidence type="ECO:0000313" key="1">
    <source>
        <dbReference type="EMBL" id="KAE9063436.1"/>
    </source>
</evidence>
<evidence type="ECO:0000313" key="3">
    <source>
        <dbReference type="EMBL" id="KAE9167999.1"/>
    </source>
</evidence>
<protein>
    <submittedName>
        <fullName evidence="2">Uncharacterized protein</fullName>
    </submittedName>
</protein>
<evidence type="ECO:0000313" key="6">
    <source>
        <dbReference type="Proteomes" id="UP000488956"/>
    </source>
</evidence>